<protein>
    <submittedName>
        <fullName evidence="1">Uncharacterized protein</fullName>
    </submittedName>
</protein>
<sequence length="28" mass="3342">MEDKKEINKDTGKNSYDVDPQFYITNTF</sequence>
<name>A0A0K2T2P1_LEPSM</name>
<dbReference type="EMBL" id="HACA01002350">
    <property type="protein sequence ID" value="CDW19711.1"/>
    <property type="molecule type" value="Transcribed_RNA"/>
</dbReference>
<accession>A0A0K2T2P1</accession>
<proteinExistence type="predicted"/>
<reference evidence="1" key="1">
    <citation type="submission" date="2014-05" db="EMBL/GenBank/DDBJ databases">
        <authorList>
            <person name="Chronopoulou M."/>
        </authorList>
    </citation>
    <scope>NUCLEOTIDE SEQUENCE</scope>
    <source>
        <tissue evidence="1">Whole organism</tissue>
    </source>
</reference>
<organism evidence="1">
    <name type="scientific">Lepeophtheirus salmonis</name>
    <name type="common">Salmon louse</name>
    <name type="synonym">Caligus salmonis</name>
    <dbReference type="NCBI Taxonomy" id="72036"/>
    <lineage>
        <taxon>Eukaryota</taxon>
        <taxon>Metazoa</taxon>
        <taxon>Ecdysozoa</taxon>
        <taxon>Arthropoda</taxon>
        <taxon>Crustacea</taxon>
        <taxon>Multicrustacea</taxon>
        <taxon>Hexanauplia</taxon>
        <taxon>Copepoda</taxon>
        <taxon>Siphonostomatoida</taxon>
        <taxon>Caligidae</taxon>
        <taxon>Lepeophtheirus</taxon>
    </lineage>
</organism>
<evidence type="ECO:0000313" key="1">
    <source>
        <dbReference type="EMBL" id="CDW19711.1"/>
    </source>
</evidence>
<dbReference type="AlphaFoldDB" id="A0A0K2T2P1"/>